<keyword evidence="5" id="KW-1185">Reference proteome</keyword>
<gene>
    <name evidence="4" type="ORF">MBBWO_09310</name>
</gene>
<dbReference type="Gene3D" id="1.25.40.10">
    <property type="entry name" value="Tetratricopeptide repeat domain"/>
    <property type="match status" value="1"/>
</dbReference>
<dbReference type="InterPro" id="IPR013105">
    <property type="entry name" value="TPR_2"/>
</dbReference>
<dbReference type="EMBL" id="MZGU01000004">
    <property type="protein sequence ID" value="PWB86077.1"/>
    <property type="molecule type" value="Genomic_DNA"/>
</dbReference>
<feature type="transmembrane region" description="Helical" evidence="3">
    <location>
        <begin position="312"/>
        <end position="331"/>
    </location>
</feature>
<dbReference type="Pfam" id="PF07719">
    <property type="entry name" value="TPR_2"/>
    <property type="match status" value="1"/>
</dbReference>
<keyword evidence="3" id="KW-0812">Transmembrane</keyword>
<keyword evidence="3" id="KW-0472">Membrane</keyword>
<dbReference type="PANTHER" id="PTHR12558:SF13">
    <property type="entry name" value="CELL DIVISION CYCLE PROTEIN 27 HOMOLOG"/>
    <property type="match status" value="1"/>
</dbReference>
<dbReference type="PANTHER" id="PTHR12558">
    <property type="entry name" value="CELL DIVISION CYCLE 16,23,27"/>
    <property type="match status" value="1"/>
</dbReference>
<evidence type="ECO:0000256" key="1">
    <source>
        <dbReference type="ARBA" id="ARBA00022737"/>
    </source>
</evidence>
<keyword evidence="1" id="KW-0677">Repeat</keyword>
<proteinExistence type="predicted"/>
<sequence length="332" mass="39356">MSDEIIKVKDFIENKECKKALDLAKKMHRKDRINDYLEILDLLIAEKYLPAFEEKGQYYLYFDENHDNEDYGEKYFNQYLEIQPHSINLMCSKAMALSYKDLNKSIKLMDKALKSYDNFSEDEKPRITEEDIWMGKIELLVKKNDKKETLAELNNFEKEYPDNPKMILYKGILLSETGEDEDALKYLETSLKRDNTILALNAKGNALYNLRRYSEALEVYDKCISHEKEVDDLDIITNFNSKAAFSAIELENYNEAIKYLNKTINMLNEHGRLKDDLEKIYRQCSFEKERLLKQYNIQDRKFSRFKFLSSKTALIVLILFIIGYFILTYLGY</sequence>
<dbReference type="AlphaFoldDB" id="A0A2U1S7H9"/>
<dbReference type="Proteomes" id="UP000245577">
    <property type="component" value="Unassembled WGS sequence"/>
</dbReference>
<comment type="caution">
    <text evidence="4">The sequence shown here is derived from an EMBL/GenBank/DDBJ whole genome shotgun (WGS) entry which is preliminary data.</text>
</comment>
<evidence type="ECO:0000313" key="4">
    <source>
        <dbReference type="EMBL" id="PWB86077.1"/>
    </source>
</evidence>
<keyword evidence="3" id="KW-1133">Transmembrane helix</keyword>
<dbReference type="InterPro" id="IPR011990">
    <property type="entry name" value="TPR-like_helical_dom_sf"/>
</dbReference>
<reference evidence="4 5" key="1">
    <citation type="submission" date="2017-03" db="EMBL/GenBank/DDBJ databases">
        <title>Genome sequence of Methanobrevibacter wosei.</title>
        <authorList>
            <person name="Poehlein A."/>
            <person name="Seedorf H."/>
            <person name="Daniel R."/>
        </authorList>
    </citation>
    <scope>NUCLEOTIDE SEQUENCE [LARGE SCALE GENOMIC DNA]</scope>
    <source>
        <strain evidence="4 5">DSM 11979</strain>
    </source>
</reference>
<dbReference type="SMART" id="SM00028">
    <property type="entry name" value="TPR"/>
    <property type="match status" value="3"/>
</dbReference>
<dbReference type="RefSeq" id="WP_116669716.1">
    <property type="nucleotide sequence ID" value="NZ_MZGU01000004.1"/>
</dbReference>
<dbReference type="OrthoDB" id="115601at2157"/>
<protein>
    <submittedName>
        <fullName evidence="4">Tetratricopeptide repeat protein</fullName>
    </submittedName>
</protein>
<dbReference type="InterPro" id="IPR019734">
    <property type="entry name" value="TPR_rpt"/>
</dbReference>
<evidence type="ECO:0000256" key="3">
    <source>
        <dbReference type="SAM" id="Phobius"/>
    </source>
</evidence>
<keyword evidence="2" id="KW-0802">TPR repeat</keyword>
<dbReference type="SUPFAM" id="SSF48452">
    <property type="entry name" value="TPR-like"/>
    <property type="match status" value="1"/>
</dbReference>
<name>A0A2U1S7H9_9EURY</name>
<organism evidence="4 5">
    <name type="scientific">Methanobrevibacter woesei</name>
    <dbReference type="NCBI Taxonomy" id="190976"/>
    <lineage>
        <taxon>Archaea</taxon>
        <taxon>Methanobacteriati</taxon>
        <taxon>Methanobacteriota</taxon>
        <taxon>Methanomada group</taxon>
        <taxon>Methanobacteria</taxon>
        <taxon>Methanobacteriales</taxon>
        <taxon>Methanobacteriaceae</taxon>
        <taxon>Methanobrevibacter</taxon>
    </lineage>
</organism>
<evidence type="ECO:0000256" key="2">
    <source>
        <dbReference type="ARBA" id="ARBA00022803"/>
    </source>
</evidence>
<evidence type="ECO:0000313" key="5">
    <source>
        <dbReference type="Proteomes" id="UP000245577"/>
    </source>
</evidence>
<accession>A0A2U1S7H9</accession>